<dbReference type="InterPro" id="IPR040442">
    <property type="entry name" value="Pyrv_kinase-like_dom_sf"/>
</dbReference>
<dbReference type="Pfam" id="PF03328">
    <property type="entry name" value="HpcH_HpaI"/>
    <property type="match status" value="1"/>
</dbReference>
<dbReference type="GO" id="GO:0016832">
    <property type="term" value="F:aldehyde-lyase activity"/>
    <property type="evidence" value="ECO:0007669"/>
    <property type="project" value="TreeGrafter"/>
</dbReference>
<keyword evidence="3" id="KW-0456">Lyase</keyword>
<dbReference type="PANTHER" id="PTHR30502">
    <property type="entry name" value="2-KETO-3-DEOXY-L-RHAMNONATE ALDOLASE"/>
    <property type="match status" value="1"/>
</dbReference>
<dbReference type="InterPro" id="IPR005000">
    <property type="entry name" value="Aldolase/citrate-lyase_domain"/>
</dbReference>
<evidence type="ECO:0000256" key="1">
    <source>
        <dbReference type="ARBA" id="ARBA00005568"/>
    </source>
</evidence>
<keyword evidence="2" id="KW-0479">Metal-binding</keyword>
<organism evidence="5">
    <name type="scientific">uncultured spirochete</name>
    <dbReference type="NCBI Taxonomy" id="156406"/>
    <lineage>
        <taxon>Bacteria</taxon>
        <taxon>Pseudomonadati</taxon>
        <taxon>Spirochaetota</taxon>
        <taxon>Spirochaetia</taxon>
        <taxon>Spirochaetales</taxon>
        <taxon>environmental samples</taxon>
    </lineage>
</organism>
<dbReference type="AlphaFoldDB" id="A0A3P3XN75"/>
<dbReference type="PANTHER" id="PTHR30502:SF0">
    <property type="entry name" value="PHOSPHOENOLPYRUVATE CARBOXYLASE FAMILY PROTEIN"/>
    <property type="match status" value="1"/>
</dbReference>
<dbReference type="InterPro" id="IPR015813">
    <property type="entry name" value="Pyrv/PenolPyrv_kinase-like_dom"/>
</dbReference>
<reference evidence="5" key="1">
    <citation type="submission" date="2017-02" db="EMBL/GenBank/DDBJ databases">
        <authorList>
            <person name="Regsiter A."/>
            <person name="William W."/>
        </authorList>
    </citation>
    <scope>NUCLEOTIDE SEQUENCE</scope>
    <source>
        <strain evidence="5">BdmA 4</strain>
    </source>
</reference>
<evidence type="ECO:0000313" key="5">
    <source>
        <dbReference type="EMBL" id="SLM17459.1"/>
    </source>
</evidence>
<evidence type="ECO:0000256" key="3">
    <source>
        <dbReference type="ARBA" id="ARBA00023239"/>
    </source>
</evidence>
<protein>
    <submittedName>
        <fullName evidence="5">Putative HpcH/HpaI aldolase</fullName>
    </submittedName>
</protein>
<gene>
    <name evidence="5" type="ORF">SPIRO4BDMA_40028</name>
</gene>
<dbReference type="EMBL" id="FWDO01000004">
    <property type="protein sequence ID" value="SLM17459.1"/>
    <property type="molecule type" value="Genomic_DNA"/>
</dbReference>
<dbReference type="GO" id="GO:0005737">
    <property type="term" value="C:cytoplasm"/>
    <property type="evidence" value="ECO:0007669"/>
    <property type="project" value="TreeGrafter"/>
</dbReference>
<dbReference type="Gene3D" id="3.20.20.60">
    <property type="entry name" value="Phosphoenolpyruvate-binding domains"/>
    <property type="match status" value="1"/>
</dbReference>
<feature type="domain" description="HpcH/HpaI aldolase/citrate lyase" evidence="4">
    <location>
        <begin position="24"/>
        <end position="240"/>
    </location>
</feature>
<proteinExistence type="inferred from homology"/>
<dbReference type="GO" id="GO:0046872">
    <property type="term" value="F:metal ion binding"/>
    <property type="evidence" value="ECO:0007669"/>
    <property type="project" value="UniProtKB-KW"/>
</dbReference>
<name>A0A3P3XN75_9SPIR</name>
<evidence type="ECO:0000256" key="2">
    <source>
        <dbReference type="ARBA" id="ARBA00022723"/>
    </source>
</evidence>
<sequence length="260" mass="29022">MALLLKKKLKAGKSVLGTMLCMIDNPNIVWLLKGIGFDFVFIDCEHGTYTVQAVSNIVTVARAVGLGTIVRIPQPDRPSIQKYADMGIDGIMLPMVETTKQIELANQFSRYKPLGSRGISLGATVDWKGGVDVGETIRELNDDFIILAQIESRAGVENIDQIMSVPGVDGCFFGVYDMSISYDKPGEIYDPIFRQNIKIVLDSAKRHNKILGHHFFGYQDLEWGMEQGVKFITWHTDTSALQKAYADDVKKIKSMPLFVR</sequence>
<dbReference type="SUPFAM" id="SSF51621">
    <property type="entry name" value="Phosphoenolpyruvate/pyruvate domain"/>
    <property type="match status" value="1"/>
</dbReference>
<accession>A0A3P3XN75</accession>
<comment type="similarity">
    <text evidence="1">Belongs to the HpcH/HpaI aldolase family.</text>
</comment>
<dbReference type="InterPro" id="IPR050251">
    <property type="entry name" value="HpcH-HpaI_aldolase"/>
</dbReference>
<evidence type="ECO:0000259" key="4">
    <source>
        <dbReference type="Pfam" id="PF03328"/>
    </source>
</evidence>